<feature type="domain" description="Immunity MXAN-0049 protein" evidence="1">
    <location>
        <begin position="100"/>
        <end position="189"/>
    </location>
</feature>
<protein>
    <recommendedName>
        <fullName evidence="1">Immunity MXAN-0049 protein domain-containing protein</fullName>
    </recommendedName>
</protein>
<name>A0A3B1AJ00_9ZZZZ</name>
<dbReference type="Pfam" id="PF07791">
    <property type="entry name" value="Imm11"/>
    <property type="match status" value="1"/>
</dbReference>
<reference evidence="2" key="1">
    <citation type="submission" date="2018-06" db="EMBL/GenBank/DDBJ databases">
        <authorList>
            <person name="Zhirakovskaya E."/>
        </authorList>
    </citation>
    <scope>NUCLEOTIDE SEQUENCE</scope>
</reference>
<dbReference type="EMBL" id="UOFV01000195">
    <property type="protein sequence ID" value="VAW99992.1"/>
    <property type="molecule type" value="Genomic_DNA"/>
</dbReference>
<accession>A0A3B1AJ00</accession>
<dbReference type="InterPro" id="IPR012433">
    <property type="entry name" value="Imm11"/>
</dbReference>
<proteinExistence type="predicted"/>
<evidence type="ECO:0000313" key="2">
    <source>
        <dbReference type="EMBL" id="VAW99992.1"/>
    </source>
</evidence>
<evidence type="ECO:0000259" key="1">
    <source>
        <dbReference type="Pfam" id="PF07791"/>
    </source>
</evidence>
<organism evidence="2">
    <name type="scientific">hydrothermal vent metagenome</name>
    <dbReference type="NCBI Taxonomy" id="652676"/>
    <lineage>
        <taxon>unclassified sequences</taxon>
        <taxon>metagenomes</taxon>
        <taxon>ecological metagenomes</taxon>
    </lineage>
</organism>
<gene>
    <name evidence="2" type="ORF">MNBD_GAMMA19-339</name>
</gene>
<sequence>MIVYALLPDKKNKKTFVMCRGNDLEKIGDFDTGKKKIGNWAPPGIEWFDDDGRNLDKYKDPDISYISSDLSSLTVNPRAHDLIAPVVKGAAELLPIPFNDETWYLLNVFNQVKALDKANSRYKIYSTGEVGWLIKPAFLADKVPHNKLFKIPENPARIYFAEHHSGNNENNFKNIVEKNNLFGIEFVKVWEDQESTG</sequence>
<dbReference type="AlphaFoldDB" id="A0A3B1AJ00"/>